<evidence type="ECO:0000256" key="11">
    <source>
        <dbReference type="ARBA" id="ARBA00023163"/>
    </source>
</evidence>
<keyword evidence="7 13" id="KW-0863">Zinc-finger</keyword>
<keyword evidence="16" id="KW-1185">Reference proteome</keyword>
<comment type="caution">
    <text evidence="15">The sequence shown here is derived from an EMBL/GenBank/DDBJ whole genome shotgun (WGS) entry which is preliminary data.</text>
</comment>
<dbReference type="InterPro" id="IPR050331">
    <property type="entry name" value="Zinc_finger"/>
</dbReference>
<dbReference type="GO" id="GO:0045165">
    <property type="term" value="P:cell fate commitment"/>
    <property type="evidence" value="ECO:0007669"/>
    <property type="project" value="TreeGrafter"/>
</dbReference>
<dbReference type="CDD" id="cd03401">
    <property type="entry name" value="SPFH_prohibitin"/>
    <property type="match status" value="1"/>
</dbReference>
<evidence type="ECO:0000259" key="14">
    <source>
        <dbReference type="PROSITE" id="PS50157"/>
    </source>
</evidence>
<evidence type="ECO:0000256" key="13">
    <source>
        <dbReference type="PROSITE-ProRule" id="PRU00042"/>
    </source>
</evidence>
<dbReference type="Gene3D" id="3.30.479.30">
    <property type="entry name" value="Band 7 domain"/>
    <property type="match status" value="1"/>
</dbReference>
<evidence type="ECO:0000313" key="16">
    <source>
        <dbReference type="Proteomes" id="UP000078046"/>
    </source>
</evidence>
<feature type="domain" description="C2H2-type" evidence="14">
    <location>
        <begin position="540"/>
        <end position="567"/>
    </location>
</feature>
<comment type="similarity">
    <text evidence="3">Belongs to the prohibitin family.</text>
</comment>
<dbReference type="InterPro" id="IPR000163">
    <property type="entry name" value="Prohibitin"/>
</dbReference>
<feature type="non-terminal residue" evidence="15">
    <location>
        <position position="651"/>
    </location>
</feature>
<keyword evidence="6" id="KW-0677">Repeat</keyword>
<dbReference type="InterPro" id="IPR001107">
    <property type="entry name" value="Band_7"/>
</dbReference>
<keyword evidence="12" id="KW-0539">Nucleus</keyword>
<evidence type="ECO:0000256" key="1">
    <source>
        <dbReference type="ARBA" id="ARBA00004123"/>
    </source>
</evidence>
<evidence type="ECO:0000256" key="8">
    <source>
        <dbReference type="ARBA" id="ARBA00022833"/>
    </source>
</evidence>
<dbReference type="FunFam" id="3.30.160.60:FF:000211">
    <property type="entry name" value="PR domain zinc finger protein 1"/>
    <property type="match status" value="1"/>
</dbReference>
<dbReference type="AlphaFoldDB" id="A0A177ARZ5"/>
<keyword evidence="10" id="KW-0805">Transcription regulation</keyword>
<evidence type="ECO:0000256" key="10">
    <source>
        <dbReference type="ARBA" id="ARBA00023015"/>
    </source>
</evidence>
<dbReference type="GO" id="GO:0000978">
    <property type="term" value="F:RNA polymerase II cis-regulatory region sequence-specific DNA binding"/>
    <property type="evidence" value="ECO:0007669"/>
    <property type="project" value="TreeGrafter"/>
</dbReference>
<dbReference type="SUPFAM" id="SSF57667">
    <property type="entry name" value="beta-beta-alpha zinc fingers"/>
    <property type="match status" value="3"/>
</dbReference>
<evidence type="ECO:0000256" key="9">
    <source>
        <dbReference type="ARBA" id="ARBA00022843"/>
    </source>
</evidence>
<evidence type="ECO:0000313" key="15">
    <source>
        <dbReference type="EMBL" id="OAF64768.1"/>
    </source>
</evidence>
<dbReference type="Pfam" id="PF00096">
    <property type="entry name" value="zf-C2H2"/>
    <property type="match status" value="4"/>
</dbReference>
<keyword evidence="5" id="KW-0479">Metal-binding</keyword>
<evidence type="ECO:0000256" key="4">
    <source>
        <dbReference type="ARBA" id="ARBA00022490"/>
    </source>
</evidence>
<dbReference type="InterPro" id="IPR036013">
    <property type="entry name" value="Band_7/SPFH_dom_sf"/>
</dbReference>
<feature type="domain" description="C2H2-type" evidence="14">
    <location>
        <begin position="596"/>
        <end position="623"/>
    </location>
</feature>
<evidence type="ECO:0000256" key="5">
    <source>
        <dbReference type="ARBA" id="ARBA00022723"/>
    </source>
</evidence>
<dbReference type="OrthoDB" id="7327383at2759"/>
<comment type="subcellular location">
    <subcellularLocation>
        <location evidence="2">Cytoplasm</location>
    </subcellularLocation>
    <subcellularLocation>
        <location evidence="1">Nucleus</location>
    </subcellularLocation>
</comment>
<keyword evidence="4" id="KW-0963">Cytoplasm</keyword>
<dbReference type="GO" id="GO:0016020">
    <property type="term" value="C:membrane"/>
    <property type="evidence" value="ECO:0007669"/>
    <property type="project" value="InterPro"/>
</dbReference>
<keyword evidence="8" id="KW-0862">Zinc</keyword>
<accession>A0A177ARZ5</accession>
<dbReference type="FunFam" id="3.30.160.60:FF:000110">
    <property type="entry name" value="Zinc finger protein-like"/>
    <property type="match status" value="2"/>
</dbReference>
<proteinExistence type="inferred from homology"/>
<dbReference type="PANTHER" id="PTHR16515">
    <property type="entry name" value="PR DOMAIN ZINC FINGER PROTEIN"/>
    <property type="match status" value="1"/>
</dbReference>
<dbReference type="SUPFAM" id="SSF117892">
    <property type="entry name" value="Band 7/SPFH domain"/>
    <property type="match status" value="1"/>
</dbReference>
<dbReference type="GO" id="GO:0005737">
    <property type="term" value="C:cytoplasm"/>
    <property type="evidence" value="ECO:0007669"/>
    <property type="project" value="UniProtKB-SubCell"/>
</dbReference>
<dbReference type="InterPro" id="IPR036236">
    <property type="entry name" value="Znf_C2H2_sf"/>
</dbReference>
<dbReference type="PROSITE" id="PS00028">
    <property type="entry name" value="ZINC_FINGER_C2H2_1"/>
    <property type="match status" value="4"/>
</dbReference>
<dbReference type="PRINTS" id="PR00679">
    <property type="entry name" value="PROHIBITIN"/>
</dbReference>
<name>A0A177ARZ5_9BILA</name>
<protein>
    <submittedName>
        <fullName evidence="15">Zinc finger protein 22</fullName>
    </submittedName>
</protein>
<evidence type="ECO:0000256" key="7">
    <source>
        <dbReference type="ARBA" id="ARBA00022771"/>
    </source>
</evidence>
<evidence type="ECO:0000256" key="6">
    <source>
        <dbReference type="ARBA" id="ARBA00022737"/>
    </source>
</evidence>
<keyword evidence="9" id="KW-0832">Ubl conjugation</keyword>
<dbReference type="PANTHER" id="PTHR16515:SF59">
    <property type="entry name" value="PR DOMAIN ZINC FINGER PROTEIN 1"/>
    <property type="match status" value="1"/>
</dbReference>
<evidence type="ECO:0000256" key="12">
    <source>
        <dbReference type="ARBA" id="ARBA00023242"/>
    </source>
</evidence>
<gene>
    <name evidence="15" type="ORF">A3Q56_07523</name>
</gene>
<dbReference type="EMBL" id="LWCA01001627">
    <property type="protein sequence ID" value="OAF64768.1"/>
    <property type="molecule type" value="Genomic_DNA"/>
</dbReference>
<dbReference type="Proteomes" id="UP000078046">
    <property type="component" value="Unassembled WGS sequence"/>
</dbReference>
<dbReference type="GO" id="GO:0005634">
    <property type="term" value="C:nucleus"/>
    <property type="evidence" value="ECO:0007669"/>
    <property type="project" value="UniProtKB-SubCell"/>
</dbReference>
<dbReference type="FunFam" id="3.30.160.60:FF:000624">
    <property type="entry name" value="zinc finger protein 697"/>
    <property type="match status" value="1"/>
</dbReference>
<dbReference type="GO" id="GO:0000122">
    <property type="term" value="P:negative regulation of transcription by RNA polymerase II"/>
    <property type="evidence" value="ECO:0007669"/>
    <property type="project" value="UniProtKB-ARBA"/>
</dbReference>
<dbReference type="PROSITE" id="PS50157">
    <property type="entry name" value="ZINC_FINGER_C2H2_2"/>
    <property type="match status" value="5"/>
</dbReference>
<dbReference type="InterPro" id="IPR013087">
    <property type="entry name" value="Znf_C2H2_type"/>
</dbReference>
<evidence type="ECO:0000256" key="3">
    <source>
        <dbReference type="ARBA" id="ARBA00009658"/>
    </source>
</evidence>
<dbReference type="Pfam" id="PF01145">
    <property type="entry name" value="Band_7"/>
    <property type="match status" value="1"/>
</dbReference>
<organism evidence="15 16">
    <name type="scientific">Intoshia linei</name>
    <dbReference type="NCBI Taxonomy" id="1819745"/>
    <lineage>
        <taxon>Eukaryota</taxon>
        <taxon>Metazoa</taxon>
        <taxon>Spiralia</taxon>
        <taxon>Lophotrochozoa</taxon>
        <taxon>Mesozoa</taxon>
        <taxon>Orthonectida</taxon>
        <taxon>Rhopaluridae</taxon>
        <taxon>Intoshia</taxon>
    </lineage>
</organism>
<sequence length="651" mass="75246">MYKLLGTNWEEKVFPSICNEILKSVIAKFNASQLITQRTHVSQLIKKELSEKAEYFHILIDDVAVTELTFGHDYTRAIEEKQVARQEVQRAQFIVEKATQEKQQKIVRAEGEATAAKMVFICFFNLSPVVFHSKMNINMNIFNLPKFAGILQSQSAKDHSDTPLDFSVKMNTKCNSSDSSFSSKSTSPECEIRTQKRKKLIEIKQVAQKVSCADSKNCCVQEVQLDYKHKNTNLPQITNPPCSSLNDTNSKSEIDINSCIKNDKITNSSSKQFDGGLSKMTEIQYKSFLNYYNNYRKVQQMKMEQKLHYQLLMMQDKLSQSKDEKPDISQLAVSNSIQLTPPNSVKDVDEKIDVCNIEQTYHKPSPLQLAIDKIKNRTNKEKIQKNSTNFNVQNMIKNLNSSSNPNCFNSPNHFLNFLTTKFIKPNEDIDNSFTNLMYHKEYYHIYQHLISEFFRRNSNCIDSKSDNLYPDLKLNSKNIKRNDQKLGFPKKKVRGYKSLPFPLNKQNGKIIYLCIYCNKRFGQLSNLKVHIRTHTGERPFVCTICDKGFTQLAHLQKHNLVHTGERPYKCEICVKGFSSSSNLKTHMRLHNGQKPYCCKLCNSTFTQYVHLKLHKRTHTNERPYECKKCNKSYTSSSALKTHYKNTNCVVV</sequence>
<dbReference type="SMART" id="SM00355">
    <property type="entry name" value="ZnF_C2H2"/>
    <property type="match status" value="5"/>
</dbReference>
<feature type="domain" description="C2H2-type" evidence="14">
    <location>
        <begin position="512"/>
        <end position="539"/>
    </location>
</feature>
<dbReference type="Gene3D" id="3.30.160.60">
    <property type="entry name" value="Classic Zinc Finger"/>
    <property type="match status" value="5"/>
</dbReference>
<reference evidence="15 16" key="1">
    <citation type="submission" date="2016-04" db="EMBL/GenBank/DDBJ databases">
        <title>The genome of Intoshia linei affirms orthonectids as highly simplified spiralians.</title>
        <authorList>
            <person name="Mikhailov K.V."/>
            <person name="Slusarev G.S."/>
            <person name="Nikitin M.A."/>
            <person name="Logacheva M.D."/>
            <person name="Penin A."/>
            <person name="Aleoshin V."/>
            <person name="Panchin Y.V."/>
        </authorList>
    </citation>
    <scope>NUCLEOTIDE SEQUENCE [LARGE SCALE GENOMIC DNA]</scope>
    <source>
        <strain evidence="15">Intl2013</strain>
        <tissue evidence="15">Whole animal</tissue>
    </source>
</reference>
<feature type="domain" description="C2H2-type" evidence="14">
    <location>
        <begin position="568"/>
        <end position="595"/>
    </location>
</feature>
<evidence type="ECO:0000256" key="2">
    <source>
        <dbReference type="ARBA" id="ARBA00004496"/>
    </source>
</evidence>
<dbReference type="GO" id="GO:0003700">
    <property type="term" value="F:DNA-binding transcription factor activity"/>
    <property type="evidence" value="ECO:0007669"/>
    <property type="project" value="TreeGrafter"/>
</dbReference>
<dbReference type="GO" id="GO:0008270">
    <property type="term" value="F:zinc ion binding"/>
    <property type="evidence" value="ECO:0007669"/>
    <property type="project" value="UniProtKB-KW"/>
</dbReference>
<keyword evidence="11" id="KW-0804">Transcription</keyword>
<feature type="domain" description="C2H2-type" evidence="14">
    <location>
        <begin position="624"/>
        <end position="647"/>
    </location>
</feature>
<dbReference type="FunFam" id="3.30.160.60:FF:000446">
    <property type="entry name" value="Zinc finger protein"/>
    <property type="match status" value="1"/>
</dbReference>